<evidence type="ECO:0000256" key="2">
    <source>
        <dbReference type="SAM" id="MobiDB-lite"/>
    </source>
</evidence>
<keyword evidence="5" id="KW-1185">Reference proteome</keyword>
<feature type="region of interest" description="Disordered" evidence="2">
    <location>
        <begin position="126"/>
        <end position="170"/>
    </location>
</feature>
<dbReference type="Proteomes" id="UP000265515">
    <property type="component" value="Unassembled WGS sequence"/>
</dbReference>
<organism evidence="4 5">
    <name type="scientific">Chara braunii</name>
    <name type="common">Braun's stonewort</name>
    <dbReference type="NCBI Taxonomy" id="69332"/>
    <lineage>
        <taxon>Eukaryota</taxon>
        <taxon>Viridiplantae</taxon>
        <taxon>Streptophyta</taxon>
        <taxon>Charophyceae</taxon>
        <taxon>Charales</taxon>
        <taxon>Characeae</taxon>
        <taxon>Chara</taxon>
    </lineage>
</organism>
<dbReference type="EMBL" id="BFEA01000249">
    <property type="protein sequence ID" value="GBG76614.1"/>
    <property type="molecule type" value="Genomic_DNA"/>
</dbReference>
<evidence type="ECO:0000313" key="4">
    <source>
        <dbReference type="EMBL" id="GBG76614.1"/>
    </source>
</evidence>
<protein>
    <recommendedName>
        <fullName evidence="3">CCHC-type domain-containing protein</fullName>
    </recommendedName>
</protein>
<keyword evidence="1" id="KW-0862">Zinc</keyword>
<proteinExistence type="predicted"/>
<keyword evidence="1" id="KW-0863">Zinc-finger</keyword>
<evidence type="ECO:0000256" key="1">
    <source>
        <dbReference type="PROSITE-ProRule" id="PRU00047"/>
    </source>
</evidence>
<dbReference type="InterPro" id="IPR036875">
    <property type="entry name" value="Znf_CCHC_sf"/>
</dbReference>
<gene>
    <name evidence="4" type="ORF">CBR_g22829</name>
</gene>
<dbReference type="Gene3D" id="4.10.60.10">
    <property type="entry name" value="Zinc finger, CCHC-type"/>
    <property type="match status" value="1"/>
</dbReference>
<dbReference type="Pfam" id="PF00098">
    <property type="entry name" value="zf-CCHC"/>
    <property type="match status" value="1"/>
</dbReference>
<dbReference type="Gramene" id="GBG76614">
    <property type="protein sequence ID" value="GBG76614"/>
    <property type="gene ID" value="CBR_g22829"/>
</dbReference>
<dbReference type="AlphaFoldDB" id="A0A388L2R6"/>
<accession>A0A388L2R6</accession>
<keyword evidence="1" id="KW-0479">Metal-binding</keyword>
<feature type="domain" description="CCHC-type" evidence="3">
    <location>
        <begin position="9"/>
        <end position="25"/>
    </location>
</feature>
<dbReference type="SMART" id="SM00343">
    <property type="entry name" value="ZnF_C2HC"/>
    <property type="match status" value="1"/>
</dbReference>
<feature type="compositionally biased region" description="Basic and acidic residues" evidence="2">
    <location>
        <begin position="138"/>
        <end position="148"/>
    </location>
</feature>
<feature type="compositionally biased region" description="Basic and acidic residues" evidence="2">
    <location>
        <begin position="158"/>
        <end position="170"/>
    </location>
</feature>
<name>A0A388L2R6_CHABU</name>
<dbReference type="PROSITE" id="PS50158">
    <property type="entry name" value="ZF_CCHC"/>
    <property type="match status" value="1"/>
</dbReference>
<sequence>MSTMGTPLKCFQCGGEGHFARECPSKTRSSNGNAGGNGAGQSFSAPSTPRFWTPRRNPVDDEEKEFLRELITKWKEEEARRRELEEQERFDEKLRTEMAKYSAATKAEVMAVIGRQYLGHRDDIHREEMRRGWSPPSRRREDFLGREEAETDTDDLDVENRRLTAMRDKR</sequence>
<reference evidence="4 5" key="1">
    <citation type="journal article" date="2018" name="Cell">
        <title>The Chara Genome: Secondary Complexity and Implications for Plant Terrestrialization.</title>
        <authorList>
            <person name="Nishiyama T."/>
            <person name="Sakayama H."/>
            <person name="Vries J.D."/>
            <person name="Buschmann H."/>
            <person name="Saint-Marcoux D."/>
            <person name="Ullrich K.K."/>
            <person name="Haas F.B."/>
            <person name="Vanderstraeten L."/>
            <person name="Becker D."/>
            <person name="Lang D."/>
            <person name="Vosolsobe S."/>
            <person name="Rombauts S."/>
            <person name="Wilhelmsson P.K.I."/>
            <person name="Janitza P."/>
            <person name="Kern R."/>
            <person name="Heyl A."/>
            <person name="Rumpler F."/>
            <person name="Villalobos L.I.A.C."/>
            <person name="Clay J.M."/>
            <person name="Skokan R."/>
            <person name="Toyoda A."/>
            <person name="Suzuki Y."/>
            <person name="Kagoshima H."/>
            <person name="Schijlen E."/>
            <person name="Tajeshwar N."/>
            <person name="Catarino B."/>
            <person name="Hetherington A.J."/>
            <person name="Saltykova A."/>
            <person name="Bonnot C."/>
            <person name="Breuninger H."/>
            <person name="Symeonidi A."/>
            <person name="Radhakrishnan G.V."/>
            <person name="Van Nieuwerburgh F."/>
            <person name="Deforce D."/>
            <person name="Chang C."/>
            <person name="Karol K.G."/>
            <person name="Hedrich R."/>
            <person name="Ulvskov P."/>
            <person name="Glockner G."/>
            <person name="Delwiche C.F."/>
            <person name="Petrasek J."/>
            <person name="Van de Peer Y."/>
            <person name="Friml J."/>
            <person name="Beilby M."/>
            <person name="Dolan L."/>
            <person name="Kohara Y."/>
            <person name="Sugano S."/>
            <person name="Fujiyama A."/>
            <person name="Delaux P.-M."/>
            <person name="Quint M."/>
            <person name="TheiBen G."/>
            <person name="Hagemann M."/>
            <person name="Harholt J."/>
            <person name="Dunand C."/>
            <person name="Zachgo S."/>
            <person name="Langdale J."/>
            <person name="Maumus F."/>
            <person name="Straeten D.V.D."/>
            <person name="Gould S.B."/>
            <person name="Rensing S.A."/>
        </authorList>
    </citation>
    <scope>NUCLEOTIDE SEQUENCE [LARGE SCALE GENOMIC DNA]</scope>
    <source>
        <strain evidence="4 5">S276</strain>
    </source>
</reference>
<evidence type="ECO:0000259" key="3">
    <source>
        <dbReference type="PROSITE" id="PS50158"/>
    </source>
</evidence>
<dbReference type="GO" id="GO:0003676">
    <property type="term" value="F:nucleic acid binding"/>
    <property type="evidence" value="ECO:0007669"/>
    <property type="project" value="InterPro"/>
</dbReference>
<evidence type="ECO:0000313" key="5">
    <source>
        <dbReference type="Proteomes" id="UP000265515"/>
    </source>
</evidence>
<dbReference type="GO" id="GO:0008270">
    <property type="term" value="F:zinc ion binding"/>
    <property type="evidence" value="ECO:0007669"/>
    <property type="project" value="UniProtKB-KW"/>
</dbReference>
<dbReference type="InterPro" id="IPR001878">
    <property type="entry name" value="Znf_CCHC"/>
</dbReference>
<comment type="caution">
    <text evidence="4">The sequence shown here is derived from an EMBL/GenBank/DDBJ whole genome shotgun (WGS) entry which is preliminary data.</text>
</comment>
<feature type="region of interest" description="Disordered" evidence="2">
    <location>
        <begin position="22"/>
        <end position="63"/>
    </location>
</feature>
<dbReference type="SUPFAM" id="SSF57756">
    <property type="entry name" value="Retrovirus zinc finger-like domains"/>
    <property type="match status" value="1"/>
</dbReference>